<evidence type="ECO:0000313" key="8">
    <source>
        <dbReference type="EMBL" id="KAJ6792159.1"/>
    </source>
</evidence>
<evidence type="ECO:0000256" key="4">
    <source>
        <dbReference type="ARBA" id="ARBA00022840"/>
    </source>
</evidence>
<keyword evidence="6" id="KW-0406">Ion transport</keyword>
<reference evidence="8" key="2">
    <citation type="submission" date="2023-04" db="EMBL/GenBank/DDBJ databases">
        <authorList>
            <person name="Bruccoleri R.E."/>
            <person name="Oakeley E.J."/>
            <person name="Faust A.-M."/>
            <person name="Dessus-Babus S."/>
            <person name="Altorfer M."/>
            <person name="Burckhardt D."/>
            <person name="Oertli M."/>
            <person name="Naumann U."/>
            <person name="Petersen F."/>
            <person name="Wong J."/>
        </authorList>
    </citation>
    <scope>NUCLEOTIDE SEQUENCE</scope>
    <source>
        <strain evidence="8">GSM-AAB239-AS_SAM_17_03QT</strain>
        <tissue evidence="8">Leaf</tissue>
    </source>
</reference>
<evidence type="ECO:0000256" key="6">
    <source>
        <dbReference type="ARBA" id="ARBA00023065"/>
    </source>
</evidence>
<proteinExistence type="inferred from homology"/>
<dbReference type="AlphaFoldDB" id="A0AAX6DKE2"/>
<dbReference type="GO" id="GO:0046961">
    <property type="term" value="F:proton-transporting ATPase activity, rotational mechanism"/>
    <property type="evidence" value="ECO:0007669"/>
    <property type="project" value="InterPro"/>
</dbReference>
<reference evidence="8" key="1">
    <citation type="journal article" date="2023" name="GigaByte">
        <title>Genome assembly of the bearded iris, Iris pallida Lam.</title>
        <authorList>
            <person name="Bruccoleri R.E."/>
            <person name="Oakeley E.J."/>
            <person name="Faust A.M.E."/>
            <person name="Altorfer M."/>
            <person name="Dessus-Babus S."/>
            <person name="Burckhardt D."/>
            <person name="Oertli M."/>
            <person name="Naumann U."/>
            <person name="Petersen F."/>
            <person name="Wong J."/>
        </authorList>
    </citation>
    <scope>NUCLEOTIDE SEQUENCE</scope>
    <source>
        <strain evidence="8">GSM-AAB239-AS_SAM_17_03QT</strain>
    </source>
</reference>
<dbReference type="Gene3D" id="3.40.50.300">
    <property type="entry name" value="P-loop containing nucleotide triphosphate hydrolases"/>
    <property type="match status" value="1"/>
</dbReference>
<comment type="similarity">
    <text evidence="1">Belongs to the ATPase alpha/beta chains family.</text>
</comment>
<name>A0AAX6DKE2_IRIPA</name>
<keyword evidence="3" id="KW-0547">Nucleotide-binding</keyword>
<feature type="transmembrane region" description="Helical" evidence="7">
    <location>
        <begin position="20"/>
        <end position="43"/>
    </location>
</feature>
<keyword evidence="4" id="KW-0067">ATP-binding</keyword>
<evidence type="ECO:0000256" key="3">
    <source>
        <dbReference type="ARBA" id="ARBA00022741"/>
    </source>
</evidence>
<dbReference type="GO" id="GO:0046034">
    <property type="term" value="P:ATP metabolic process"/>
    <property type="evidence" value="ECO:0007669"/>
    <property type="project" value="InterPro"/>
</dbReference>
<keyword evidence="7" id="KW-1133">Transmembrane helix</keyword>
<protein>
    <submittedName>
        <fullName evidence="8">V-type proton ATPase catalytic subunit A</fullName>
    </submittedName>
</protein>
<evidence type="ECO:0000256" key="1">
    <source>
        <dbReference type="ARBA" id="ARBA00008936"/>
    </source>
</evidence>
<keyword evidence="2" id="KW-0813">Transport</keyword>
<dbReference type="Proteomes" id="UP001140949">
    <property type="component" value="Unassembled WGS sequence"/>
</dbReference>
<dbReference type="PANTHER" id="PTHR43607:SF1">
    <property type="entry name" value="H(+)-TRANSPORTING TWO-SECTOR ATPASE"/>
    <property type="match status" value="1"/>
</dbReference>
<evidence type="ECO:0000256" key="2">
    <source>
        <dbReference type="ARBA" id="ARBA00022448"/>
    </source>
</evidence>
<keyword evidence="7" id="KW-0812">Transmembrane</keyword>
<evidence type="ECO:0000256" key="5">
    <source>
        <dbReference type="ARBA" id="ARBA00022967"/>
    </source>
</evidence>
<dbReference type="InterPro" id="IPR022878">
    <property type="entry name" value="V-ATPase_asu"/>
</dbReference>
<keyword evidence="9" id="KW-1185">Reference proteome</keyword>
<gene>
    <name evidence="8" type="ORF">M6B38_240630</name>
</gene>
<dbReference type="GO" id="GO:0000325">
    <property type="term" value="C:plant-type vacuole"/>
    <property type="evidence" value="ECO:0007669"/>
    <property type="project" value="TreeGrafter"/>
</dbReference>
<comment type="caution">
    <text evidence="8">The sequence shown here is derived from an EMBL/GenBank/DDBJ whole genome shotgun (WGS) entry which is preliminary data.</text>
</comment>
<organism evidence="8 9">
    <name type="scientific">Iris pallida</name>
    <name type="common">Sweet iris</name>
    <dbReference type="NCBI Taxonomy" id="29817"/>
    <lineage>
        <taxon>Eukaryota</taxon>
        <taxon>Viridiplantae</taxon>
        <taxon>Streptophyta</taxon>
        <taxon>Embryophyta</taxon>
        <taxon>Tracheophyta</taxon>
        <taxon>Spermatophyta</taxon>
        <taxon>Magnoliopsida</taxon>
        <taxon>Liliopsida</taxon>
        <taxon>Asparagales</taxon>
        <taxon>Iridaceae</taxon>
        <taxon>Iridoideae</taxon>
        <taxon>Irideae</taxon>
        <taxon>Iris</taxon>
    </lineage>
</organism>
<sequence length="151" mass="17095">MRKVTYVVPLGQYSMRYVNYYPYVILFDCAINIFRFLSVSIMIMHVCRTRCLSWSFEVSKMNSPCFRHGMLVHQGLLPQNLLLMHLTGQCPFPSMLGGTCAIPGAFGCGSTHSNFDTVVYVDCGKRGNEMAEVLMDFPQSTMTLPEGHVEY</sequence>
<keyword evidence="5" id="KW-1278">Translocase</keyword>
<dbReference type="EMBL" id="JANAVB010044020">
    <property type="protein sequence ID" value="KAJ6792159.1"/>
    <property type="molecule type" value="Genomic_DNA"/>
</dbReference>
<dbReference type="InterPro" id="IPR027417">
    <property type="entry name" value="P-loop_NTPase"/>
</dbReference>
<evidence type="ECO:0000313" key="9">
    <source>
        <dbReference type="Proteomes" id="UP001140949"/>
    </source>
</evidence>
<dbReference type="GO" id="GO:0005524">
    <property type="term" value="F:ATP binding"/>
    <property type="evidence" value="ECO:0007669"/>
    <property type="project" value="UniProtKB-KW"/>
</dbReference>
<keyword evidence="7" id="KW-0472">Membrane</keyword>
<evidence type="ECO:0000256" key="7">
    <source>
        <dbReference type="SAM" id="Phobius"/>
    </source>
</evidence>
<dbReference type="PANTHER" id="PTHR43607">
    <property type="entry name" value="V-TYPE PROTON ATPASE CATALYTIC SUBUNIT A"/>
    <property type="match status" value="1"/>
</dbReference>
<dbReference type="SUPFAM" id="SSF52540">
    <property type="entry name" value="P-loop containing nucleoside triphosphate hydrolases"/>
    <property type="match status" value="1"/>
</dbReference>
<accession>A0AAX6DKE2</accession>